<name>A0A377PXX3_9HELI</name>
<accession>A0A377PXX3</accession>
<sequence length="65" mass="7490">MLYFFGFQAVLNMLPLQTKNTFQNINQYEIGRLYMGYSIGIIASLMAGKITTLCGNKQKNYTIWN</sequence>
<dbReference type="EMBL" id="JRPD02000012">
    <property type="protein sequence ID" value="TLE00025.1"/>
    <property type="molecule type" value="Genomic_DNA"/>
</dbReference>
<proteinExistence type="predicted"/>
<organism evidence="1 4">
    <name type="scientific">Helicobacter muridarum</name>
    <dbReference type="NCBI Taxonomy" id="216"/>
    <lineage>
        <taxon>Bacteria</taxon>
        <taxon>Pseudomonadati</taxon>
        <taxon>Campylobacterota</taxon>
        <taxon>Epsilonproteobacteria</taxon>
        <taxon>Campylobacterales</taxon>
        <taxon>Helicobacteraceae</taxon>
        <taxon>Helicobacter</taxon>
    </lineage>
</organism>
<evidence type="ECO:0000313" key="1">
    <source>
        <dbReference type="EMBL" id="STQ87101.1"/>
    </source>
</evidence>
<dbReference type="EMBL" id="UGJE01000002">
    <property type="protein sequence ID" value="STQ87101.1"/>
    <property type="molecule type" value="Genomic_DNA"/>
</dbReference>
<reference evidence="2 3" key="1">
    <citation type="journal article" date="2014" name="Genome Announc.">
        <title>Draft genome sequences of eight enterohepatic helicobacter species isolated from both laboratory and wild rodents.</title>
        <authorList>
            <person name="Sheh A."/>
            <person name="Shen Z."/>
            <person name="Fox J.G."/>
        </authorList>
    </citation>
    <scope>NUCLEOTIDE SEQUENCE [LARGE SCALE GENOMIC DNA]</scope>
    <source>
        <strain evidence="2 3">ST1</strain>
    </source>
</reference>
<dbReference type="RefSeq" id="WP_104717591.1">
    <property type="nucleotide sequence ID" value="NZ_FZML01000030.1"/>
</dbReference>
<evidence type="ECO:0000313" key="3">
    <source>
        <dbReference type="Proteomes" id="UP000029922"/>
    </source>
</evidence>
<dbReference type="OrthoDB" id="9780737at2"/>
<dbReference type="Proteomes" id="UP000029922">
    <property type="component" value="Unassembled WGS sequence"/>
</dbReference>
<reference evidence="1 4" key="2">
    <citation type="submission" date="2018-06" db="EMBL/GenBank/DDBJ databases">
        <authorList>
            <consortium name="Pathogen Informatics"/>
            <person name="Doyle S."/>
        </authorList>
    </citation>
    <scope>NUCLEOTIDE SEQUENCE [LARGE SCALE GENOMIC DNA]</scope>
    <source>
        <strain evidence="1 4">NCTC12714</strain>
    </source>
</reference>
<dbReference type="AlphaFoldDB" id="A0A377PXX3"/>
<evidence type="ECO:0000313" key="4">
    <source>
        <dbReference type="Proteomes" id="UP000255139"/>
    </source>
</evidence>
<gene>
    <name evidence="2" type="ORF">LS73_006225</name>
    <name evidence="1" type="ORF">NCTC12714_01918</name>
</gene>
<dbReference type="Proteomes" id="UP000255139">
    <property type="component" value="Unassembled WGS sequence"/>
</dbReference>
<evidence type="ECO:0000313" key="2">
    <source>
        <dbReference type="EMBL" id="TLE00025.1"/>
    </source>
</evidence>
<keyword evidence="4" id="KW-1185">Reference proteome</keyword>
<protein>
    <submittedName>
        <fullName evidence="1">Major facilitator superfamily protein</fullName>
    </submittedName>
</protein>